<reference evidence="1 2" key="1">
    <citation type="submission" date="2018-09" db="EMBL/GenBank/DDBJ databases">
        <title>Insights into the microbiota of Asian seabass (Lates calcarifer) with tenacibaculosis symptoms and description of sp. nov. Tenacibaculum singaporense.</title>
        <authorList>
            <person name="Miyake S."/>
            <person name="Soh M."/>
            <person name="Azman M.N."/>
            <person name="Ngoh S.Y."/>
            <person name="Orban L."/>
        </authorList>
    </citation>
    <scope>NUCLEOTIDE SEQUENCE [LARGE SCALE GENOMIC DNA]</scope>
    <source>
        <strain evidence="1 2">DSM 106434</strain>
    </source>
</reference>
<dbReference type="KEGG" id="tsig:D6T69_03010"/>
<dbReference type="Proteomes" id="UP000274593">
    <property type="component" value="Chromosome"/>
</dbReference>
<gene>
    <name evidence="1" type="ORF">D6T69_03010</name>
</gene>
<dbReference type="AlphaFoldDB" id="A0A3Q8RL99"/>
<keyword evidence="2" id="KW-1185">Reference proteome</keyword>
<organism evidence="1 2">
    <name type="scientific">Tenacibaculum singaporense</name>
    <dbReference type="NCBI Taxonomy" id="2358479"/>
    <lineage>
        <taxon>Bacteria</taxon>
        <taxon>Pseudomonadati</taxon>
        <taxon>Bacteroidota</taxon>
        <taxon>Flavobacteriia</taxon>
        <taxon>Flavobacteriales</taxon>
        <taxon>Flavobacteriaceae</taxon>
        <taxon>Tenacibaculum</taxon>
    </lineage>
</organism>
<evidence type="ECO:0000313" key="1">
    <source>
        <dbReference type="EMBL" id="AZJ34554.1"/>
    </source>
</evidence>
<proteinExistence type="predicted"/>
<accession>A0A3Q8RL99</accession>
<protein>
    <submittedName>
        <fullName evidence="1">Uncharacterized protein</fullName>
    </submittedName>
</protein>
<dbReference type="EMBL" id="CP032548">
    <property type="protein sequence ID" value="AZJ34554.1"/>
    <property type="molecule type" value="Genomic_DNA"/>
</dbReference>
<sequence>MITDKELTDWLFYQSPLKHALDTNEYVDPKYLELNFPHREVFKNKLLSCSLKDFVGTLIWVLKDKYPWEYRYIKTGQMQWDEKNRELIENTNIRELQDIYPLEFNEEVIGYLRSLKIRFKTPQLNIHSWIEEVIEGKIYTKEIVGEVTKYIFTDSLTKNIEATKDYILINIYEEKIDEFL</sequence>
<dbReference type="RefSeq" id="WP_125066387.1">
    <property type="nucleotide sequence ID" value="NZ_CP032548.1"/>
</dbReference>
<name>A0A3Q8RL99_9FLAO</name>
<evidence type="ECO:0000313" key="2">
    <source>
        <dbReference type="Proteomes" id="UP000274593"/>
    </source>
</evidence>